<organism evidence="1 2">
    <name type="scientific">Segatella buccae</name>
    <dbReference type="NCBI Taxonomy" id="28126"/>
    <lineage>
        <taxon>Bacteria</taxon>
        <taxon>Pseudomonadati</taxon>
        <taxon>Bacteroidota</taxon>
        <taxon>Bacteroidia</taxon>
        <taxon>Bacteroidales</taxon>
        <taxon>Prevotellaceae</taxon>
        <taxon>Segatella</taxon>
    </lineage>
</organism>
<dbReference type="AlphaFoldDB" id="A0AAQ1UJH2"/>
<accession>A0AAQ1UJH2</accession>
<sequence>MSVIDYYKVTKTSEITNFLNNFLIPDWRIGERCLCKMPDNDE</sequence>
<proteinExistence type="predicted"/>
<protein>
    <submittedName>
        <fullName evidence="1">Uncharacterized protein</fullName>
    </submittedName>
</protein>
<gene>
    <name evidence="1" type="ORF">NCTC13063_01780</name>
</gene>
<dbReference type="EMBL" id="UGTJ01000001">
    <property type="protein sequence ID" value="SUB80495.1"/>
    <property type="molecule type" value="Genomic_DNA"/>
</dbReference>
<dbReference type="Proteomes" id="UP000255283">
    <property type="component" value="Unassembled WGS sequence"/>
</dbReference>
<name>A0AAQ1UJH2_9BACT</name>
<comment type="caution">
    <text evidence="1">The sequence shown here is derived from an EMBL/GenBank/DDBJ whole genome shotgun (WGS) entry which is preliminary data.</text>
</comment>
<reference evidence="1 2" key="1">
    <citation type="submission" date="2018-06" db="EMBL/GenBank/DDBJ databases">
        <authorList>
            <consortium name="Pathogen Informatics"/>
            <person name="Doyle S."/>
        </authorList>
    </citation>
    <scope>NUCLEOTIDE SEQUENCE [LARGE SCALE GENOMIC DNA]</scope>
    <source>
        <strain evidence="1 2">NCTC13063</strain>
    </source>
</reference>
<evidence type="ECO:0000313" key="2">
    <source>
        <dbReference type="Proteomes" id="UP000255283"/>
    </source>
</evidence>
<evidence type="ECO:0000313" key="1">
    <source>
        <dbReference type="EMBL" id="SUB80495.1"/>
    </source>
</evidence>